<proteinExistence type="predicted"/>
<gene>
    <name evidence="2" type="ORF">CCMP2556_LOCUS40774</name>
</gene>
<keyword evidence="3" id="KW-1185">Reference proteome</keyword>
<evidence type="ECO:0000256" key="1">
    <source>
        <dbReference type="SAM" id="MobiDB-lite"/>
    </source>
</evidence>
<dbReference type="EMBL" id="CAXAMN010024085">
    <property type="protein sequence ID" value="CAK9083690.1"/>
    <property type="molecule type" value="Genomic_DNA"/>
</dbReference>
<protein>
    <submittedName>
        <fullName evidence="2">Uncharacterized protein</fullName>
    </submittedName>
</protein>
<reference evidence="2 3" key="1">
    <citation type="submission" date="2024-02" db="EMBL/GenBank/DDBJ databases">
        <authorList>
            <person name="Chen Y."/>
            <person name="Shah S."/>
            <person name="Dougan E. K."/>
            <person name="Thang M."/>
            <person name="Chan C."/>
        </authorList>
    </citation>
    <scope>NUCLEOTIDE SEQUENCE [LARGE SCALE GENOMIC DNA]</scope>
</reference>
<evidence type="ECO:0000313" key="2">
    <source>
        <dbReference type="EMBL" id="CAK9083690.1"/>
    </source>
</evidence>
<name>A0ABP0Q750_9DINO</name>
<dbReference type="Proteomes" id="UP001642484">
    <property type="component" value="Unassembled WGS sequence"/>
</dbReference>
<feature type="region of interest" description="Disordered" evidence="1">
    <location>
        <begin position="122"/>
        <end position="142"/>
    </location>
</feature>
<sequence length="142" mass="15801">MPWKSCAMMLNEHTNCSCVLLNRFLDMATCSRCSPFPEIGFFQEAMSLISKMSEASTYIKRKAETAMRPQTRIGVGRPVYSIGQLVRFIMLGLHLRNADDFKAALSAALQLASGSSEFIKESDLVPDGPSGSTFTRARLRRE</sequence>
<evidence type="ECO:0000313" key="3">
    <source>
        <dbReference type="Proteomes" id="UP001642484"/>
    </source>
</evidence>
<organism evidence="2 3">
    <name type="scientific">Durusdinium trenchii</name>
    <dbReference type="NCBI Taxonomy" id="1381693"/>
    <lineage>
        <taxon>Eukaryota</taxon>
        <taxon>Sar</taxon>
        <taxon>Alveolata</taxon>
        <taxon>Dinophyceae</taxon>
        <taxon>Suessiales</taxon>
        <taxon>Symbiodiniaceae</taxon>
        <taxon>Durusdinium</taxon>
    </lineage>
</organism>
<accession>A0ABP0Q750</accession>
<comment type="caution">
    <text evidence="2">The sequence shown here is derived from an EMBL/GenBank/DDBJ whole genome shotgun (WGS) entry which is preliminary data.</text>
</comment>